<dbReference type="SUPFAM" id="SSF56784">
    <property type="entry name" value="HAD-like"/>
    <property type="match status" value="1"/>
</dbReference>
<dbReference type="GO" id="GO:0016791">
    <property type="term" value="F:phosphatase activity"/>
    <property type="evidence" value="ECO:0007669"/>
    <property type="project" value="InterPro"/>
</dbReference>
<sequence length="306" mass="34874">MGFHSHSTFPAISREKKNPSPEKRYWTQVQGLHAHLRSLPQGHCRYIQPVCIFREEDSVYLELAKMKTLVVFDFDHTLVDDNSDTWVIRCAPEQSLPAWLKNSYEKNRWTEYMGRVLSYLRDQSVQPDTIRSVMETIPFTDGMVELLTFISQSKSEIDCIIVSDSNTLFIDWILQARGLKNAIDSVFTNPASVNNEGCIGVQCFHSHQCDHCPVNLCKQKVLSNFTENQANSGIHYQAVCYVGDGGNDFCPVKVLKETDLVMPRKGYTLEKLLLKASCENVALKPQVVPWSNGNEILEQLQKLVQQ</sequence>
<dbReference type="PANTHER" id="PTHR20889">
    <property type="entry name" value="PHOSPHATASE, ORPHAN 1, 2"/>
    <property type="match status" value="1"/>
</dbReference>
<name>A0A8T2M3R0_ASTMX</name>
<feature type="compositionally biased region" description="Polar residues" evidence="6">
    <location>
        <begin position="1"/>
        <end position="10"/>
    </location>
</feature>
<gene>
    <name evidence="7" type="primary">PHOSPHO2</name>
    <name evidence="7" type="ORF">AMEX_G7870</name>
</gene>
<dbReference type="InterPro" id="IPR006384">
    <property type="entry name" value="HAD_hydro_PyrdxlP_Pase-like"/>
</dbReference>
<dbReference type="InterPro" id="IPR036412">
    <property type="entry name" value="HAD-like_sf"/>
</dbReference>
<dbReference type="InterPro" id="IPR016965">
    <property type="entry name" value="Pase_PHOSPHO-typ"/>
</dbReference>
<evidence type="ECO:0000256" key="3">
    <source>
        <dbReference type="ARBA" id="ARBA00022723"/>
    </source>
</evidence>
<dbReference type="NCBIfam" id="TIGR01489">
    <property type="entry name" value="DKMTPPase-SF"/>
    <property type="match status" value="1"/>
</dbReference>
<comment type="cofactor">
    <cofactor evidence="1">
        <name>Mg(2+)</name>
        <dbReference type="ChEBI" id="CHEBI:18420"/>
    </cofactor>
</comment>
<dbReference type="InterPro" id="IPR023214">
    <property type="entry name" value="HAD_sf"/>
</dbReference>
<dbReference type="Pfam" id="PF06888">
    <property type="entry name" value="Put_Phosphatase"/>
    <property type="match status" value="1"/>
</dbReference>
<dbReference type="Proteomes" id="UP000752171">
    <property type="component" value="Unassembled WGS sequence"/>
</dbReference>
<keyword evidence="5" id="KW-0460">Magnesium</keyword>
<keyword evidence="3" id="KW-0479">Metal-binding</keyword>
<dbReference type="Gene3D" id="3.40.50.1000">
    <property type="entry name" value="HAD superfamily/HAD-like"/>
    <property type="match status" value="1"/>
</dbReference>
<feature type="region of interest" description="Disordered" evidence="6">
    <location>
        <begin position="1"/>
        <end position="23"/>
    </location>
</feature>
<evidence type="ECO:0000256" key="2">
    <source>
        <dbReference type="ARBA" id="ARBA00008541"/>
    </source>
</evidence>
<dbReference type="PANTHER" id="PTHR20889:SF1">
    <property type="entry name" value="PYRIDOXAL PHOSPHATE PHOSPHATASE PHOSPHO2"/>
    <property type="match status" value="1"/>
</dbReference>
<accession>A0A8T2M3R0</accession>
<organism evidence="7 8">
    <name type="scientific">Astyanax mexicanus</name>
    <name type="common">Blind cave fish</name>
    <name type="synonym">Astyanax fasciatus mexicanus</name>
    <dbReference type="NCBI Taxonomy" id="7994"/>
    <lineage>
        <taxon>Eukaryota</taxon>
        <taxon>Metazoa</taxon>
        <taxon>Chordata</taxon>
        <taxon>Craniata</taxon>
        <taxon>Vertebrata</taxon>
        <taxon>Euteleostomi</taxon>
        <taxon>Actinopterygii</taxon>
        <taxon>Neopterygii</taxon>
        <taxon>Teleostei</taxon>
        <taxon>Ostariophysi</taxon>
        <taxon>Characiformes</taxon>
        <taxon>Characoidei</taxon>
        <taxon>Acestrorhamphidae</taxon>
        <taxon>Acestrorhamphinae</taxon>
        <taxon>Astyanax</taxon>
    </lineage>
</organism>
<proteinExistence type="inferred from homology"/>
<comment type="caution">
    <text evidence="7">The sequence shown here is derived from an EMBL/GenBank/DDBJ whole genome shotgun (WGS) entry which is preliminary data.</text>
</comment>
<protein>
    <submittedName>
        <fullName evidence="7">Pyridoxal phosphate phosphatase PHOSPHO2 isoform X1</fullName>
    </submittedName>
</protein>
<feature type="compositionally biased region" description="Basic and acidic residues" evidence="6">
    <location>
        <begin position="13"/>
        <end position="23"/>
    </location>
</feature>
<evidence type="ECO:0000313" key="8">
    <source>
        <dbReference type="Proteomes" id="UP000752171"/>
    </source>
</evidence>
<dbReference type="OrthoDB" id="10267182at2759"/>
<reference evidence="7 8" key="1">
    <citation type="submission" date="2021-07" db="EMBL/GenBank/DDBJ databases">
        <authorList>
            <person name="Imarazene B."/>
            <person name="Zahm M."/>
            <person name="Klopp C."/>
            <person name="Cabau C."/>
            <person name="Beille S."/>
            <person name="Jouanno E."/>
            <person name="Castinel A."/>
            <person name="Lluch J."/>
            <person name="Gil L."/>
            <person name="Kuchtly C."/>
            <person name="Lopez Roques C."/>
            <person name="Donnadieu C."/>
            <person name="Parrinello H."/>
            <person name="Journot L."/>
            <person name="Du K."/>
            <person name="Schartl M."/>
            <person name="Retaux S."/>
            <person name="Guiguen Y."/>
        </authorList>
    </citation>
    <scope>NUCLEOTIDE SEQUENCE [LARGE SCALE GENOMIC DNA]</scope>
    <source>
        <strain evidence="7">Pach_M1</strain>
        <tissue evidence="7">Testis</tissue>
    </source>
</reference>
<evidence type="ECO:0000256" key="5">
    <source>
        <dbReference type="ARBA" id="ARBA00022842"/>
    </source>
</evidence>
<dbReference type="AlphaFoldDB" id="A0A8T2M3R0"/>
<evidence type="ECO:0000313" key="7">
    <source>
        <dbReference type="EMBL" id="KAG9277824.1"/>
    </source>
</evidence>
<dbReference type="NCBIfam" id="TIGR01488">
    <property type="entry name" value="HAD-SF-IB"/>
    <property type="match status" value="1"/>
</dbReference>
<evidence type="ECO:0000256" key="1">
    <source>
        <dbReference type="ARBA" id="ARBA00001946"/>
    </source>
</evidence>
<comment type="similarity">
    <text evidence="2">Belongs to the HAD-like hydrolase superfamily. PHOSPHO family.</text>
</comment>
<dbReference type="GO" id="GO:0046872">
    <property type="term" value="F:metal ion binding"/>
    <property type="evidence" value="ECO:0007669"/>
    <property type="project" value="UniProtKB-KW"/>
</dbReference>
<dbReference type="EMBL" id="JAICCE010000005">
    <property type="protein sequence ID" value="KAG9277824.1"/>
    <property type="molecule type" value="Genomic_DNA"/>
</dbReference>
<evidence type="ECO:0000256" key="6">
    <source>
        <dbReference type="SAM" id="MobiDB-lite"/>
    </source>
</evidence>
<evidence type="ECO:0000256" key="4">
    <source>
        <dbReference type="ARBA" id="ARBA00022801"/>
    </source>
</evidence>
<keyword evidence="4" id="KW-0378">Hydrolase</keyword>